<evidence type="ECO:0000256" key="9">
    <source>
        <dbReference type="SAM" id="Phobius"/>
    </source>
</evidence>
<evidence type="ECO:0000256" key="8">
    <source>
        <dbReference type="ARBA" id="ARBA00023224"/>
    </source>
</evidence>
<evidence type="ECO:0000256" key="4">
    <source>
        <dbReference type="ARBA" id="ARBA00022989"/>
    </source>
</evidence>
<evidence type="ECO:0000313" key="11">
    <source>
        <dbReference type="EMBL" id="QBS47865.1"/>
    </source>
</evidence>
<feature type="transmembrane region" description="Helical" evidence="9">
    <location>
        <begin position="320"/>
        <end position="338"/>
    </location>
</feature>
<dbReference type="PROSITE" id="PS50262">
    <property type="entry name" value="G_PROTEIN_RECEP_F1_2"/>
    <property type="match status" value="1"/>
</dbReference>
<evidence type="ECO:0000256" key="1">
    <source>
        <dbReference type="ARBA" id="ARBA00004651"/>
    </source>
</evidence>
<reference evidence="11" key="2">
    <citation type="journal article" date="2019" name="BMC Genomics">
        <title>De novo transcriptome assembly of the cubomedusa Tripedalia cystophora, including the analysis of a set of genes involved in peptidergic neurotransmission.</title>
        <authorList>
            <person name="Nielsen S.K."/>
            <person name="Koch T.L."/>
            <person name="Hauser F."/>
            <person name="Garm A."/>
            <person name="Grimmelikhuijzen C.J."/>
        </authorList>
    </citation>
    <scope>NUCLEOTIDE SEQUENCE</scope>
</reference>
<dbReference type="GO" id="GO:0045202">
    <property type="term" value="C:synapse"/>
    <property type="evidence" value="ECO:0007669"/>
    <property type="project" value="GOC"/>
</dbReference>
<dbReference type="GO" id="GO:0004993">
    <property type="term" value="F:G protein-coupled serotonin receptor activity"/>
    <property type="evidence" value="ECO:0007669"/>
    <property type="project" value="TreeGrafter"/>
</dbReference>
<dbReference type="PANTHER" id="PTHR24247:SF202">
    <property type="entry name" value="5-HYDROXYTRYPTAMINE RECEPTOR 1"/>
    <property type="match status" value="1"/>
</dbReference>
<keyword evidence="8" id="KW-0807">Transducer</keyword>
<name>A0A4D5XW87_TRICY</name>
<accession>A0A4D5XW87</accession>
<keyword evidence="4 9" id="KW-1133">Transmembrane helix</keyword>
<keyword evidence="7" id="KW-0675">Receptor</keyword>
<dbReference type="AlphaFoldDB" id="A0A4D5XW87"/>
<dbReference type="SUPFAM" id="SSF81321">
    <property type="entry name" value="Family A G protein-coupled receptor-like"/>
    <property type="match status" value="1"/>
</dbReference>
<keyword evidence="5" id="KW-0297">G-protein coupled receptor</keyword>
<comment type="subcellular location">
    <subcellularLocation>
        <location evidence="1">Cell membrane</location>
        <topology evidence="1">Multi-pass membrane protein</topology>
    </subcellularLocation>
</comment>
<evidence type="ECO:0000256" key="3">
    <source>
        <dbReference type="ARBA" id="ARBA00022692"/>
    </source>
</evidence>
<keyword evidence="6 9" id="KW-0472">Membrane</keyword>
<dbReference type="PANTHER" id="PTHR24247">
    <property type="entry name" value="5-HYDROXYTRYPTAMINE RECEPTOR"/>
    <property type="match status" value="1"/>
</dbReference>
<dbReference type="GO" id="GO:0005886">
    <property type="term" value="C:plasma membrane"/>
    <property type="evidence" value="ECO:0007669"/>
    <property type="project" value="UniProtKB-SubCell"/>
</dbReference>
<dbReference type="PRINTS" id="PR00237">
    <property type="entry name" value="GPCRRHODOPSN"/>
</dbReference>
<evidence type="ECO:0000259" key="10">
    <source>
        <dbReference type="PROSITE" id="PS50262"/>
    </source>
</evidence>
<proteinExistence type="evidence at transcript level"/>
<dbReference type="Gene3D" id="1.20.1070.10">
    <property type="entry name" value="Rhodopsin 7-helix transmembrane proteins"/>
    <property type="match status" value="1"/>
</dbReference>
<dbReference type="GO" id="GO:0030594">
    <property type="term" value="F:neurotransmitter receptor activity"/>
    <property type="evidence" value="ECO:0007669"/>
    <property type="project" value="TreeGrafter"/>
</dbReference>
<dbReference type="InterPro" id="IPR000276">
    <property type="entry name" value="GPCR_Rhodpsn"/>
</dbReference>
<reference evidence="11" key="1">
    <citation type="submission" date="2018-07" db="EMBL/GenBank/DDBJ databases">
        <authorList>
            <person name="Nielsen S.K.D."/>
            <person name="Koch T.L."/>
            <person name="Hauser F."/>
            <person name="Garm A.L."/>
            <person name="Grimmelikhuijzen C.J.P."/>
        </authorList>
    </citation>
    <scope>NUCLEOTIDE SEQUENCE</scope>
</reference>
<dbReference type="InterPro" id="IPR017452">
    <property type="entry name" value="GPCR_Rhodpsn_7TM"/>
</dbReference>
<feature type="transmembrane region" description="Helical" evidence="9">
    <location>
        <begin position="191"/>
        <end position="217"/>
    </location>
</feature>
<dbReference type="GO" id="GO:0030425">
    <property type="term" value="C:dendrite"/>
    <property type="evidence" value="ECO:0007669"/>
    <property type="project" value="TreeGrafter"/>
</dbReference>
<dbReference type="EMBL" id="MH644089">
    <property type="protein sequence ID" value="QBS47865.1"/>
    <property type="molecule type" value="mRNA"/>
</dbReference>
<keyword evidence="3 9" id="KW-0812">Transmembrane</keyword>
<dbReference type="Pfam" id="PF00001">
    <property type="entry name" value="7tm_1"/>
    <property type="match status" value="1"/>
</dbReference>
<dbReference type="GO" id="GO:0007187">
    <property type="term" value="P:G protein-coupled receptor signaling pathway, coupled to cyclic nucleotide second messenger"/>
    <property type="evidence" value="ECO:0007669"/>
    <property type="project" value="TreeGrafter"/>
</dbReference>
<feature type="transmembrane region" description="Helical" evidence="9">
    <location>
        <begin position="83"/>
        <end position="102"/>
    </location>
</feature>
<feature type="domain" description="G-protein coupled receptors family 1 profile" evidence="10">
    <location>
        <begin position="63"/>
        <end position="335"/>
    </location>
</feature>
<protein>
    <submittedName>
        <fullName evidence="11">Biogenic amine-like GPCR</fullName>
    </submittedName>
</protein>
<evidence type="ECO:0000256" key="5">
    <source>
        <dbReference type="ARBA" id="ARBA00023040"/>
    </source>
</evidence>
<feature type="transmembrane region" description="Helical" evidence="9">
    <location>
        <begin position="275"/>
        <end position="300"/>
    </location>
</feature>
<sequence>MQAIPCHATMQNLTKNITSRANGTFVMHYNAVNGSCNQMTGPPTPGVDFLVSTSIIALLILVGNIMVILVFKADRRLRRMTNKFVISLAVSDTLVAAVYIPVYLNDALKGQQTIVQYIVCFIWFASILNHCGLAYDRYQGVTKPLHYEQIMTPRKVKTLLVMIWVIPMINTAIPMPFVLNPTLHPMRKKMIVEYFILADLAFIFICTILIFSSYMVLFKIARRHVLEITRISARPSRRDSPGETESLQPIETRSGFKAHRISFDSLKVELKAARLFALIVLTHFICWCPMVYDNLCFIFIPPNRMDLIEMLIPVEVRFIVYYAFILNSCINPIIYGLLRKEFREGLRKLFNYRRVNGPLKKKEKVSLKILQNPETEDAFTEI</sequence>
<feature type="transmembrane region" description="Helical" evidence="9">
    <location>
        <begin position="49"/>
        <end position="71"/>
    </location>
</feature>
<organism evidence="11">
    <name type="scientific">Tripedalia cystophora</name>
    <name type="common">Mangrove box jellyfish</name>
    <dbReference type="NCBI Taxonomy" id="6141"/>
    <lineage>
        <taxon>Eukaryota</taxon>
        <taxon>Metazoa</taxon>
        <taxon>Cnidaria</taxon>
        <taxon>Cubozoa</taxon>
        <taxon>Carybdeida</taxon>
        <taxon>Tripedaliidae</taxon>
        <taxon>Tripedalia</taxon>
    </lineage>
</organism>
<evidence type="ECO:0000256" key="6">
    <source>
        <dbReference type="ARBA" id="ARBA00023136"/>
    </source>
</evidence>
<dbReference type="GO" id="GO:0007268">
    <property type="term" value="P:chemical synaptic transmission"/>
    <property type="evidence" value="ECO:0007669"/>
    <property type="project" value="TreeGrafter"/>
</dbReference>
<evidence type="ECO:0000256" key="7">
    <source>
        <dbReference type="ARBA" id="ARBA00023170"/>
    </source>
</evidence>
<feature type="transmembrane region" description="Helical" evidence="9">
    <location>
        <begin position="156"/>
        <end position="179"/>
    </location>
</feature>
<keyword evidence="2" id="KW-1003">Cell membrane</keyword>
<feature type="transmembrane region" description="Helical" evidence="9">
    <location>
        <begin position="114"/>
        <end position="135"/>
    </location>
</feature>
<evidence type="ECO:0000256" key="2">
    <source>
        <dbReference type="ARBA" id="ARBA00022475"/>
    </source>
</evidence>